<protein>
    <recommendedName>
        <fullName evidence="3">RecF/RecN/SMC N-terminal domain-containing protein</fullName>
    </recommendedName>
</protein>
<organism evidence="2">
    <name type="scientific">marine metagenome</name>
    <dbReference type="NCBI Taxonomy" id="408172"/>
    <lineage>
        <taxon>unclassified sequences</taxon>
        <taxon>metagenomes</taxon>
        <taxon>ecological metagenomes</taxon>
    </lineage>
</organism>
<dbReference type="InterPro" id="IPR027417">
    <property type="entry name" value="P-loop_NTPase"/>
</dbReference>
<gene>
    <name evidence="2" type="ORF">METZ01_LOCUS464785</name>
</gene>
<dbReference type="SUPFAM" id="SSF52540">
    <property type="entry name" value="P-loop containing nucleoside triphosphate hydrolases"/>
    <property type="match status" value="1"/>
</dbReference>
<evidence type="ECO:0000256" key="1">
    <source>
        <dbReference type="SAM" id="Coils"/>
    </source>
</evidence>
<sequence>YYKSEEKIESNHKLNDQISDITTKLSKLQMDNIEVDNKYKEVLSTLSVAKNQKQNIERDIQELIDTEQKILDYDLYLMTLSKDGIPYELIAKAIPAIEREVNHVLENMMAGFHIELEMKDKNIDAFICYADDKWNLELSSGMERFVSSLAIRIGLINVSTLPRPNFIIVDEGFGSLDSDNIANMEGAFQYLKTQFDFVMIITHLDTIKDYMDMLIPININNGLSKVIYS</sequence>
<keyword evidence="1" id="KW-0175">Coiled coil</keyword>
<dbReference type="AlphaFoldDB" id="A0A383AWF5"/>
<evidence type="ECO:0000313" key="2">
    <source>
        <dbReference type="EMBL" id="SVE11931.1"/>
    </source>
</evidence>
<dbReference type="EMBL" id="UINC01195384">
    <property type="protein sequence ID" value="SVE11931.1"/>
    <property type="molecule type" value="Genomic_DNA"/>
</dbReference>
<dbReference type="Gene3D" id="3.40.50.300">
    <property type="entry name" value="P-loop containing nucleotide triphosphate hydrolases"/>
    <property type="match status" value="1"/>
</dbReference>
<dbReference type="PANTHER" id="PTHR32114:SF2">
    <property type="entry name" value="ABC TRANSPORTER ABCH.3"/>
    <property type="match status" value="1"/>
</dbReference>
<feature type="non-terminal residue" evidence="2">
    <location>
        <position position="1"/>
    </location>
</feature>
<name>A0A383AWF5_9ZZZZ</name>
<accession>A0A383AWF5</accession>
<evidence type="ECO:0008006" key="3">
    <source>
        <dbReference type="Google" id="ProtNLM"/>
    </source>
</evidence>
<reference evidence="2" key="1">
    <citation type="submission" date="2018-05" db="EMBL/GenBank/DDBJ databases">
        <authorList>
            <person name="Lanie J.A."/>
            <person name="Ng W.-L."/>
            <person name="Kazmierczak K.M."/>
            <person name="Andrzejewski T.M."/>
            <person name="Davidsen T.M."/>
            <person name="Wayne K.J."/>
            <person name="Tettelin H."/>
            <person name="Glass J.I."/>
            <person name="Rusch D."/>
            <person name="Podicherti R."/>
            <person name="Tsui H.-C.T."/>
            <person name="Winkler M.E."/>
        </authorList>
    </citation>
    <scope>NUCLEOTIDE SEQUENCE</scope>
</reference>
<proteinExistence type="predicted"/>
<feature type="coiled-coil region" evidence="1">
    <location>
        <begin position="11"/>
        <end position="69"/>
    </location>
</feature>
<dbReference type="PANTHER" id="PTHR32114">
    <property type="entry name" value="ABC TRANSPORTER ABCH.3"/>
    <property type="match status" value="1"/>
</dbReference>